<keyword evidence="1" id="KW-0067">ATP-binding</keyword>
<dbReference type="FunFam" id="3.40.50.300:FF:001660">
    <property type="entry name" value="NF-X1 finger and helicase protein, putative"/>
    <property type="match status" value="1"/>
</dbReference>
<gene>
    <name evidence="4" type="ORF">D6D21_07946</name>
</gene>
<keyword evidence="1" id="KW-0347">Helicase</keyword>
<dbReference type="Pfam" id="PF13086">
    <property type="entry name" value="AAA_11"/>
    <property type="match status" value="1"/>
</dbReference>
<feature type="domain" description="DNA2/NAM7 helicase-like C-terminal" evidence="3">
    <location>
        <begin position="807"/>
        <end position="938"/>
    </location>
</feature>
<dbReference type="PANTHER" id="PTHR10887:SF341">
    <property type="entry name" value="NFX1-TYPE ZINC FINGER-CONTAINING PROTEIN 1"/>
    <property type="match status" value="1"/>
</dbReference>
<reference evidence="4 5" key="1">
    <citation type="submission" date="2018-10" db="EMBL/GenBank/DDBJ databases">
        <title>Fifty Aureobasidium pullulans genomes reveal a recombining polyextremotolerant generalist.</title>
        <authorList>
            <person name="Gostincar C."/>
            <person name="Turk M."/>
            <person name="Zajc J."/>
            <person name="Gunde-Cimerman N."/>
        </authorList>
    </citation>
    <scope>NUCLEOTIDE SEQUENCE [LARGE SCALE GENOMIC DNA]</scope>
    <source>
        <strain evidence="4 5">EXF-10796</strain>
    </source>
</reference>
<dbReference type="GO" id="GO:0016787">
    <property type="term" value="F:hydrolase activity"/>
    <property type="evidence" value="ECO:0007669"/>
    <property type="project" value="UniProtKB-KW"/>
</dbReference>
<evidence type="ECO:0000259" key="2">
    <source>
        <dbReference type="Pfam" id="PF13086"/>
    </source>
</evidence>
<feature type="domain" description="DNA2/NAM7 helicase-like C-terminal" evidence="3">
    <location>
        <begin position="1027"/>
        <end position="1090"/>
    </location>
</feature>
<dbReference type="Pfam" id="PF13087">
    <property type="entry name" value="AAA_12"/>
    <property type="match status" value="2"/>
</dbReference>
<evidence type="ECO:0000256" key="1">
    <source>
        <dbReference type="ARBA" id="ARBA00022806"/>
    </source>
</evidence>
<dbReference type="EMBL" id="QZAM01000195">
    <property type="protein sequence ID" value="THW38133.1"/>
    <property type="molecule type" value="Genomic_DNA"/>
</dbReference>
<keyword evidence="1" id="KW-0547">Nucleotide-binding</keyword>
<sequence>MIRRKPVFASALGKKFIRCLSDRRIKQIQRDHRKRSRDPSSVFEGALTGELRVDSRMSAQVFLSATLSRRDNPISVVEELVASQHGLENLHLAFNQDTGADYIDKTLQPVLSWLQYPALKSASNGLYLSRIIQALVEPPTSKFWNALYENVKYETVSEQSMQCFAWLLLRLLTQSPKVRPSDMMIAKDTLLRRVLADSSDPTTCDLGQRIRRLCDERESGKAPRSFQAQHDNDFYDFRDISTIPTIQELLTDDMSRLLRSVEFYDETSVPKRRRKYFESQYRLYRQDFLEEVKEAYHKAPSAEENQPDASTMTYKVELAGSSCEDASKKHGQHPWALKLKCLGGLTELQDLNHEERQKYIAEETDFILDQSLAVLHADGKPIAIVKVVREAALLANSIICIQIPNRKSTQEELFSMFNASTLEIVLLGVAGFAHEPVLNRLQKPTELPFEEELLHKGVHNRPRDSATLENQGIEKIVQKLGSKSDFDLQEALGLREAVTLDPSQTASLIAGLKQRVGLVQGPPGTGKSFIGALAAKAVHYHTDEKILVICHTNRALDQYIQDIIKIGVDRSEISAGNRHHNSDTMKFVRRSETDASTEAEDLKDLYLGLTQLGQMRDHLKGMAMQGDGKYSLAFDISLETDGITRVNDRHYLIRRWVEGNDPGLFPEKKKYSAVWDLPSSRRKELVDEWKSKSKISNEKLSAFLEKAKRHDELLTQARSAKGQLDEQIIRSKRIIACTTSGAAKYGQVQSEAPGVIIVEEAGQVLESHIVTALNPLAKQLIMIGDHKQLRPFINYKLSVEKGDGYDLNRSMFERLILQGYTHQVLAQQHRMRPEISNLVRHLTYPTLIDAPKTQGRPDLLGHSSNVIFVDHEHREDRVDLDKRKVNERASKRNTFEAQMALKTVKYLLQQNYDSSSIVVLTPYLGQLKRLQEVFEEEVEAVLSNSDVTNLEKNGLIKHKSEVNPSERWKSLNNARTTAAHGDKSSSAKVPSTTFEQLDADTIDGLNHSKLPVVESEAIERGAPKANRRRKKRPKIQISTIDNYQGQESDIVVASLTRSNPEGEIGFLSSPERLNVLLSRARNALIMIGDSSTFKNARQGKEFWTHLFQLLEDGKHMYQGLPVKCQNHPQNTAILQTPEDFDEKCPEGARH</sequence>
<proteinExistence type="predicted"/>
<dbReference type="InterPro" id="IPR041677">
    <property type="entry name" value="DNA2/NAM7_AAA_11"/>
</dbReference>
<accession>A0AB74IPK8</accession>
<dbReference type="GO" id="GO:0031380">
    <property type="term" value="C:nuclear RNA-directed RNA polymerase complex"/>
    <property type="evidence" value="ECO:0007669"/>
    <property type="project" value="TreeGrafter"/>
</dbReference>
<dbReference type="PANTHER" id="PTHR10887">
    <property type="entry name" value="DNA2/NAM7 HELICASE FAMILY"/>
    <property type="match status" value="1"/>
</dbReference>
<dbReference type="Proteomes" id="UP000309076">
    <property type="component" value="Unassembled WGS sequence"/>
</dbReference>
<keyword evidence="4" id="KW-0378">Hydrolase</keyword>
<dbReference type="SUPFAM" id="SSF52540">
    <property type="entry name" value="P-loop containing nucleoside triphosphate hydrolases"/>
    <property type="match status" value="2"/>
</dbReference>
<evidence type="ECO:0000313" key="4">
    <source>
        <dbReference type="EMBL" id="THW38133.1"/>
    </source>
</evidence>
<protein>
    <submittedName>
        <fullName evidence="4">P-loop containing nucleoside triphosphate hydrolase protein</fullName>
    </submittedName>
</protein>
<dbReference type="CDD" id="cd18808">
    <property type="entry name" value="SF1_C_Upf1"/>
    <property type="match status" value="1"/>
</dbReference>
<feature type="domain" description="DNA2/NAM7 helicase helicase" evidence="2">
    <location>
        <begin position="500"/>
        <end position="793"/>
    </location>
</feature>
<comment type="caution">
    <text evidence="4">The sequence shown here is derived from an EMBL/GenBank/DDBJ whole genome shotgun (WGS) entry which is preliminary data.</text>
</comment>
<organism evidence="4 5">
    <name type="scientific">Aureobasidium pullulans</name>
    <name type="common">Black yeast</name>
    <name type="synonym">Pullularia pullulans</name>
    <dbReference type="NCBI Taxonomy" id="5580"/>
    <lineage>
        <taxon>Eukaryota</taxon>
        <taxon>Fungi</taxon>
        <taxon>Dikarya</taxon>
        <taxon>Ascomycota</taxon>
        <taxon>Pezizomycotina</taxon>
        <taxon>Dothideomycetes</taxon>
        <taxon>Dothideomycetidae</taxon>
        <taxon>Dothideales</taxon>
        <taxon>Saccotheciaceae</taxon>
        <taxon>Aureobasidium</taxon>
    </lineage>
</organism>
<dbReference type="GO" id="GO:0004386">
    <property type="term" value="F:helicase activity"/>
    <property type="evidence" value="ECO:0007669"/>
    <property type="project" value="InterPro"/>
</dbReference>
<evidence type="ECO:0000259" key="3">
    <source>
        <dbReference type="Pfam" id="PF13087"/>
    </source>
</evidence>
<evidence type="ECO:0000313" key="5">
    <source>
        <dbReference type="Proteomes" id="UP000309076"/>
    </source>
</evidence>
<dbReference type="InterPro" id="IPR041679">
    <property type="entry name" value="DNA2/NAM7-like_C"/>
</dbReference>
<name>A0AB74IPK8_AURPU</name>
<dbReference type="InterPro" id="IPR045055">
    <property type="entry name" value="DNA2/NAM7-like"/>
</dbReference>
<dbReference type="Gene3D" id="3.40.50.300">
    <property type="entry name" value="P-loop containing nucleotide triphosphate hydrolases"/>
    <property type="match status" value="2"/>
</dbReference>
<dbReference type="InterPro" id="IPR027417">
    <property type="entry name" value="P-loop_NTPase"/>
</dbReference>
<dbReference type="AlphaFoldDB" id="A0AB74IPK8"/>
<dbReference type="GO" id="GO:0031048">
    <property type="term" value="P:regulatory ncRNA-mediated heterochromatin formation"/>
    <property type="evidence" value="ECO:0007669"/>
    <property type="project" value="TreeGrafter"/>
</dbReference>
<dbReference type="InterPro" id="IPR047187">
    <property type="entry name" value="SF1_C_Upf1"/>
</dbReference>